<evidence type="ECO:0000313" key="6">
    <source>
        <dbReference type="Proteomes" id="UP000199437"/>
    </source>
</evidence>
<dbReference type="InterPro" id="IPR036388">
    <property type="entry name" value="WH-like_DNA-bd_sf"/>
</dbReference>
<sequence>MNLPKSEEQLMLVLWKLKKAFMKDIVEAYPEPKPANTTIATLLKRLQDKKAVGFTKYGSVREYHPLIAKDDYFSSQMSGAIKNFFNDSVAQFASFFTSKDNLTDEQLEELRKIVDEQIKARKK</sequence>
<dbReference type="AlphaFoldDB" id="A0A1I0QTT4"/>
<evidence type="ECO:0000256" key="2">
    <source>
        <dbReference type="ARBA" id="ARBA00023015"/>
    </source>
</evidence>
<keyword evidence="2" id="KW-0805">Transcription regulation</keyword>
<evidence type="ECO:0000256" key="4">
    <source>
        <dbReference type="ARBA" id="ARBA00023163"/>
    </source>
</evidence>
<keyword evidence="4" id="KW-0804">Transcription</keyword>
<dbReference type="GO" id="GO:0045892">
    <property type="term" value="P:negative regulation of DNA-templated transcription"/>
    <property type="evidence" value="ECO:0007669"/>
    <property type="project" value="InterPro"/>
</dbReference>
<dbReference type="PIRSF" id="PIRSF019455">
    <property type="entry name" value="CopR_AtkY"/>
    <property type="match status" value="1"/>
</dbReference>
<evidence type="ECO:0000256" key="3">
    <source>
        <dbReference type="ARBA" id="ARBA00023125"/>
    </source>
</evidence>
<dbReference type="Gene3D" id="1.10.4040.10">
    <property type="entry name" value="Penicillinase repressor domain"/>
    <property type="match status" value="1"/>
</dbReference>
<dbReference type="SUPFAM" id="SSF46785">
    <property type="entry name" value="Winged helix' DNA-binding domain"/>
    <property type="match status" value="1"/>
</dbReference>
<dbReference type="Proteomes" id="UP000199437">
    <property type="component" value="Unassembled WGS sequence"/>
</dbReference>
<keyword evidence="3" id="KW-0238">DNA-binding</keyword>
<dbReference type="Pfam" id="PF03965">
    <property type="entry name" value="Penicillinase_R"/>
    <property type="match status" value="1"/>
</dbReference>
<evidence type="ECO:0000313" key="5">
    <source>
        <dbReference type="EMBL" id="SEW30810.1"/>
    </source>
</evidence>
<dbReference type="GO" id="GO:0003677">
    <property type="term" value="F:DNA binding"/>
    <property type="evidence" value="ECO:0007669"/>
    <property type="project" value="UniProtKB-KW"/>
</dbReference>
<reference evidence="6" key="1">
    <citation type="submission" date="2016-10" db="EMBL/GenBank/DDBJ databases">
        <authorList>
            <person name="Varghese N."/>
            <person name="Submissions S."/>
        </authorList>
    </citation>
    <scope>NUCLEOTIDE SEQUENCE [LARGE SCALE GENOMIC DNA]</scope>
    <source>
        <strain evidence="6">CGMCC 1.12402</strain>
    </source>
</reference>
<comment type="similarity">
    <text evidence="1">Belongs to the BlaI transcriptional regulatory family.</text>
</comment>
<keyword evidence="6" id="KW-1185">Reference proteome</keyword>
<dbReference type="STRING" id="1267423.SAMN05216290_2687"/>
<dbReference type="InterPro" id="IPR005650">
    <property type="entry name" value="BlaI_family"/>
</dbReference>
<gene>
    <name evidence="5" type="ORF">SAMN05216290_2687</name>
</gene>
<protein>
    <submittedName>
        <fullName evidence="5">Predicted transcriptional regulator</fullName>
    </submittedName>
</protein>
<dbReference type="InterPro" id="IPR036390">
    <property type="entry name" value="WH_DNA-bd_sf"/>
</dbReference>
<dbReference type="RefSeq" id="WP_090259078.1">
    <property type="nucleotide sequence ID" value="NZ_FOIR01000002.1"/>
</dbReference>
<name>A0A1I0QTT4_9BACT</name>
<dbReference type="OrthoDB" id="1098508at2"/>
<dbReference type="Gene3D" id="1.10.10.10">
    <property type="entry name" value="Winged helix-like DNA-binding domain superfamily/Winged helix DNA-binding domain"/>
    <property type="match status" value="1"/>
</dbReference>
<organism evidence="5 6">
    <name type="scientific">Roseivirga pacifica</name>
    <dbReference type="NCBI Taxonomy" id="1267423"/>
    <lineage>
        <taxon>Bacteria</taxon>
        <taxon>Pseudomonadati</taxon>
        <taxon>Bacteroidota</taxon>
        <taxon>Cytophagia</taxon>
        <taxon>Cytophagales</taxon>
        <taxon>Roseivirgaceae</taxon>
        <taxon>Roseivirga</taxon>
    </lineage>
</organism>
<dbReference type="GeneID" id="99987378"/>
<dbReference type="EMBL" id="FOIR01000002">
    <property type="protein sequence ID" value="SEW30810.1"/>
    <property type="molecule type" value="Genomic_DNA"/>
</dbReference>
<proteinExistence type="inferred from homology"/>
<accession>A0A1I0QTT4</accession>
<evidence type="ECO:0000256" key="1">
    <source>
        <dbReference type="ARBA" id="ARBA00011046"/>
    </source>
</evidence>